<protein>
    <recommendedName>
        <fullName evidence="3">F-box domain-containing protein</fullName>
    </recommendedName>
</protein>
<evidence type="ECO:0000256" key="2">
    <source>
        <dbReference type="ARBA" id="ARBA00022737"/>
    </source>
</evidence>
<dbReference type="InterPro" id="IPR036047">
    <property type="entry name" value="F-box-like_dom_sf"/>
</dbReference>
<dbReference type="Pfam" id="PF00646">
    <property type="entry name" value="F-box"/>
    <property type="match status" value="1"/>
</dbReference>
<dbReference type="CDD" id="cd22152">
    <property type="entry name" value="F-box_AtAFR-like"/>
    <property type="match status" value="1"/>
</dbReference>
<gene>
    <name evidence="4" type="ORF">A4U43_C02F4460</name>
</gene>
<name>A0A5P1FGP1_ASPOF</name>
<dbReference type="AlphaFoldDB" id="A0A5P1FGP1"/>
<evidence type="ECO:0000259" key="3">
    <source>
        <dbReference type="SMART" id="SM00256"/>
    </source>
</evidence>
<dbReference type="Proteomes" id="UP000243459">
    <property type="component" value="Chromosome 2"/>
</dbReference>
<feature type="domain" description="F-box" evidence="3">
    <location>
        <begin position="47"/>
        <end position="87"/>
    </location>
</feature>
<organism evidence="4 5">
    <name type="scientific">Asparagus officinalis</name>
    <name type="common">Garden asparagus</name>
    <dbReference type="NCBI Taxonomy" id="4686"/>
    <lineage>
        <taxon>Eukaryota</taxon>
        <taxon>Viridiplantae</taxon>
        <taxon>Streptophyta</taxon>
        <taxon>Embryophyta</taxon>
        <taxon>Tracheophyta</taxon>
        <taxon>Spermatophyta</taxon>
        <taxon>Magnoliopsida</taxon>
        <taxon>Liliopsida</taxon>
        <taxon>Asparagales</taxon>
        <taxon>Asparagaceae</taxon>
        <taxon>Asparagoideae</taxon>
        <taxon>Asparagus</taxon>
    </lineage>
</organism>
<evidence type="ECO:0000256" key="1">
    <source>
        <dbReference type="ARBA" id="ARBA00022441"/>
    </source>
</evidence>
<dbReference type="SMART" id="SM00612">
    <property type="entry name" value="Kelch"/>
    <property type="match status" value="1"/>
</dbReference>
<dbReference type="SUPFAM" id="SSF81383">
    <property type="entry name" value="F-box domain"/>
    <property type="match status" value="1"/>
</dbReference>
<dbReference type="SUPFAM" id="SSF117281">
    <property type="entry name" value="Kelch motif"/>
    <property type="match status" value="1"/>
</dbReference>
<dbReference type="EMBL" id="CM007382">
    <property type="protein sequence ID" value="ONK77234.1"/>
    <property type="molecule type" value="Genomic_DNA"/>
</dbReference>
<dbReference type="Pfam" id="PF01344">
    <property type="entry name" value="Kelch_1"/>
    <property type="match status" value="1"/>
</dbReference>
<evidence type="ECO:0000313" key="5">
    <source>
        <dbReference type="Proteomes" id="UP000243459"/>
    </source>
</evidence>
<accession>A0A5P1FGP1</accession>
<keyword evidence="2" id="KW-0677">Repeat</keyword>
<dbReference type="PANTHER" id="PTHR46344:SF1">
    <property type="entry name" value="OS02G0504900 PROTEIN"/>
    <property type="match status" value="1"/>
</dbReference>
<dbReference type="InterPro" id="IPR015915">
    <property type="entry name" value="Kelch-typ_b-propeller"/>
</dbReference>
<proteinExistence type="predicted"/>
<dbReference type="OMA" id="CPNEASE"/>
<dbReference type="Gene3D" id="2.120.10.80">
    <property type="entry name" value="Kelch-type beta propeller"/>
    <property type="match status" value="1"/>
</dbReference>
<dbReference type="InterPro" id="IPR001810">
    <property type="entry name" value="F-box_dom"/>
</dbReference>
<dbReference type="InterPro" id="IPR006652">
    <property type="entry name" value="Kelch_1"/>
</dbReference>
<keyword evidence="1" id="KW-0880">Kelch repeat</keyword>
<sequence length="215" mass="23818">MPCHDILSRQFADSEMCFSTEIQNKLKISTVIKRETRDLYCPILPGLPEDVAKFCLALVPRSYLPVMSTVCKKWRSFIQSKEFITVRKEAGKLEEWLYVLIGDAEGKGSHWEVLGRFGGEKQILPPMPGPIKAGFGVTVVNGKLLIMAGYSVDIGTACVSADVYQYDCRLNSWSTLAKMNIARFDFACTEVNGLIYVAGASQVPKSTTPTQINGH</sequence>
<dbReference type="PANTHER" id="PTHR46344">
    <property type="entry name" value="OS02G0202900 PROTEIN"/>
    <property type="match status" value="1"/>
</dbReference>
<dbReference type="Gramene" id="ONK77234">
    <property type="protein sequence ID" value="ONK77234"/>
    <property type="gene ID" value="A4U43_C02F4460"/>
</dbReference>
<evidence type="ECO:0000313" key="4">
    <source>
        <dbReference type="EMBL" id="ONK77234.1"/>
    </source>
</evidence>
<keyword evidence="5" id="KW-1185">Reference proteome</keyword>
<reference evidence="5" key="1">
    <citation type="journal article" date="2017" name="Nat. Commun.">
        <title>The asparagus genome sheds light on the origin and evolution of a young Y chromosome.</title>
        <authorList>
            <person name="Harkess A."/>
            <person name="Zhou J."/>
            <person name="Xu C."/>
            <person name="Bowers J.E."/>
            <person name="Van der Hulst R."/>
            <person name="Ayyampalayam S."/>
            <person name="Mercati F."/>
            <person name="Riccardi P."/>
            <person name="McKain M.R."/>
            <person name="Kakrana A."/>
            <person name="Tang H."/>
            <person name="Ray J."/>
            <person name="Groenendijk J."/>
            <person name="Arikit S."/>
            <person name="Mathioni S.M."/>
            <person name="Nakano M."/>
            <person name="Shan H."/>
            <person name="Telgmann-Rauber A."/>
            <person name="Kanno A."/>
            <person name="Yue Z."/>
            <person name="Chen H."/>
            <person name="Li W."/>
            <person name="Chen Y."/>
            <person name="Xu X."/>
            <person name="Zhang Y."/>
            <person name="Luo S."/>
            <person name="Chen H."/>
            <person name="Gao J."/>
            <person name="Mao Z."/>
            <person name="Pires J.C."/>
            <person name="Luo M."/>
            <person name="Kudrna D."/>
            <person name="Wing R.A."/>
            <person name="Meyers B.C."/>
            <person name="Yi K."/>
            <person name="Kong H."/>
            <person name="Lavrijsen P."/>
            <person name="Sunseri F."/>
            <person name="Falavigna A."/>
            <person name="Ye Y."/>
            <person name="Leebens-Mack J.H."/>
            <person name="Chen G."/>
        </authorList>
    </citation>
    <scope>NUCLEOTIDE SEQUENCE [LARGE SCALE GENOMIC DNA]</scope>
    <source>
        <strain evidence="5">cv. DH0086</strain>
    </source>
</reference>
<dbReference type="SMART" id="SM00256">
    <property type="entry name" value="FBOX"/>
    <property type="match status" value="1"/>
</dbReference>